<dbReference type="InterPro" id="IPR023574">
    <property type="entry name" value="Ribosomal_uL4_dom_sf"/>
</dbReference>
<keyword evidence="13" id="KW-1185">Reference proteome</keyword>
<evidence type="ECO:0000256" key="3">
    <source>
        <dbReference type="ARBA" id="ARBA00022730"/>
    </source>
</evidence>
<evidence type="ECO:0000256" key="2">
    <source>
        <dbReference type="ARBA" id="ARBA00011838"/>
    </source>
</evidence>
<keyword evidence="3 10" id="KW-0699">rRNA-binding</keyword>
<dbReference type="RefSeq" id="WP_036200755.1">
    <property type="nucleotide sequence ID" value="NZ_AVCY01000005.1"/>
</dbReference>
<proteinExistence type="inferred from homology"/>
<evidence type="ECO:0000256" key="4">
    <source>
        <dbReference type="ARBA" id="ARBA00022884"/>
    </source>
</evidence>
<sequence>MTKVSVLSQTGASVGEIELNDLVFGIEPNEAVLFDAVVAQRASLRQGNHKVKNRSEVAGGGRKPWRQKGTGRARQGSIRSPQWRGGGTVFGPTPRSYSYKLPKKVRRLALRSALSAKVGEQNFLVLDALQLAAPKTKDFKAILGNLKIEKKALFVTAELDENVALSARNIPGVTVVSATGINVLDLLGHEKVVFTKAAVEKVEEVLG</sequence>
<dbReference type="FunFam" id="3.40.1370.10:FF:000003">
    <property type="entry name" value="50S ribosomal protein L4"/>
    <property type="match status" value="1"/>
</dbReference>
<name>A0A0A3HY84_9BACL</name>
<dbReference type="STRING" id="1384057.CD33_11325"/>
<evidence type="ECO:0000256" key="7">
    <source>
        <dbReference type="ARBA" id="ARBA00035244"/>
    </source>
</evidence>
<dbReference type="NCBIfam" id="TIGR03953">
    <property type="entry name" value="rplD_bact"/>
    <property type="match status" value="1"/>
</dbReference>
<keyword evidence="6 10" id="KW-0687">Ribonucleoprotein</keyword>
<keyword evidence="4 10" id="KW-0694">RNA-binding</keyword>
<dbReference type="PANTHER" id="PTHR10746:SF6">
    <property type="entry name" value="LARGE RIBOSOMAL SUBUNIT PROTEIN UL4M"/>
    <property type="match status" value="1"/>
</dbReference>
<comment type="caution">
    <text evidence="12">The sequence shown here is derived from an EMBL/GenBank/DDBJ whole genome shotgun (WGS) entry which is preliminary data.</text>
</comment>
<dbReference type="eggNOG" id="COG0088">
    <property type="taxonomic scope" value="Bacteria"/>
</dbReference>
<dbReference type="OrthoDB" id="9803201at2"/>
<dbReference type="Gene3D" id="3.40.1370.10">
    <property type="match status" value="1"/>
</dbReference>
<evidence type="ECO:0000256" key="5">
    <source>
        <dbReference type="ARBA" id="ARBA00022980"/>
    </source>
</evidence>
<evidence type="ECO:0000256" key="8">
    <source>
        <dbReference type="ARBA" id="ARBA00053102"/>
    </source>
</evidence>
<dbReference type="PANTHER" id="PTHR10746">
    <property type="entry name" value="50S RIBOSOMAL PROTEIN L4"/>
    <property type="match status" value="1"/>
</dbReference>
<dbReference type="Proteomes" id="UP000030408">
    <property type="component" value="Unassembled WGS sequence"/>
</dbReference>
<dbReference type="GO" id="GO:0005840">
    <property type="term" value="C:ribosome"/>
    <property type="evidence" value="ECO:0007669"/>
    <property type="project" value="UniProtKB-KW"/>
</dbReference>
<dbReference type="InterPro" id="IPR013005">
    <property type="entry name" value="Ribosomal_uL4-like"/>
</dbReference>
<dbReference type="GO" id="GO:1990904">
    <property type="term" value="C:ribonucleoprotein complex"/>
    <property type="evidence" value="ECO:0007669"/>
    <property type="project" value="UniProtKB-KW"/>
</dbReference>
<gene>
    <name evidence="10" type="primary">rplD</name>
    <name evidence="12" type="ORF">CD33_11325</name>
</gene>
<comment type="function">
    <text evidence="8 10">Forms part of the polypeptide exit tunnel.</text>
</comment>
<protein>
    <recommendedName>
        <fullName evidence="7 10">Large ribosomal subunit protein uL4</fullName>
    </recommendedName>
</protein>
<feature type="region of interest" description="Disordered" evidence="11">
    <location>
        <begin position="48"/>
        <end position="85"/>
    </location>
</feature>
<keyword evidence="5 10" id="KW-0689">Ribosomal protein</keyword>
<evidence type="ECO:0000256" key="10">
    <source>
        <dbReference type="HAMAP-Rule" id="MF_01328"/>
    </source>
</evidence>
<dbReference type="Pfam" id="PF00573">
    <property type="entry name" value="Ribosomal_L4"/>
    <property type="match status" value="1"/>
</dbReference>
<dbReference type="AlphaFoldDB" id="A0A0A3HY84"/>
<dbReference type="HAMAP" id="MF_01328_B">
    <property type="entry name" value="Ribosomal_uL4_B"/>
    <property type="match status" value="1"/>
</dbReference>
<evidence type="ECO:0000256" key="6">
    <source>
        <dbReference type="ARBA" id="ARBA00023274"/>
    </source>
</evidence>
<evidence type="ECO:0000256" key="11">
    <source>
        <dbReference type="SAM" id="MobiDB-lite"/>
    </source>
</evidence>
<accession>A0A0A3HY84</accession>
<dbReference type="GO" id="GO:0003735">
    <property type="term" value="F:structural constituent of ribosome"/>
    <property type="evidence" value="ECO:0007669"/>
    <property type="project" value="InterPro"/>
</dbReference>
<dbReference type="EMBL" id="JPVO01000051">
    <property type="protein sequence ID" value="KGR75308.1"/>
    <property type="molecule type" value="Genomic_DNA"/>
</dbReference>
<dbReference type="GO" id="GO:0006412">
    <property type="term" value="P:translation"/>
    <property type="evidence" value="ECO:0007669"/>
    <property type="project" value="UniProtKB-UniRule"/>
</dbReference>
<dbReference type="SUPFAM" id="SSF52166">
    <property type="entry name" value="Ribosomal protein L4"/>
    <property type="match status" value="1"/>
</dbReference>
<comment type="similarity">
    <text evidence="1 10">Belongs to the universal ribosomal protein uL4 family.</text>
</comment>
<evidence type="ECO:0000256" key="9">
    <source>
        <dbReference type="ARBA" id="ARBA00055590"/>
    </source>
</evidence>
<evidence type="ECO:0000256" key="1">
    <source>
        <dbReference type="ARBA" id="ARBA00010528"/>
    </source>
</evidence>
<comment type="function">
    <text evidence="9 10">One of the primary rRNA binding proteins, this protein initially binds near the 5'-end of the 23S rRNA. It is important during the early stages of 50S assembly. It makes multiple contacts with different domains of the 23S rRNA in the assembled 50S subunit and ribosome.</text>
</comment>
<evidence type="ECO:0000313" key="13">
    <source>
        <dbReference type="Proteomes" id="UP000030408"/>
    </source>
</evidence>
<reference evidence="12 13" key="1">
    <citation type="submission" date="2014-02" db="EMBL/GenBank/DDBJ databases">
        <title>Draft genome sequence of Lysinibacillus sinduriensis JCM 15800.</title>
        <authorList>
            <person name="Zhang F."/>
            <person name="Wang G."/>
            <person name="Zhang L."/>
        </authorList>
    </citation>
    <scope>NUCLEOTIDE SEQUENCE [LARGE SCALE GENOMIC DNA]</scope>
    <source>
        <strain evidence="12 13">JCM 15800</strain>
    </source>
</reference>
<dbReference type="GO" id="GO:0019843">
    <property type="term" value="F:rRNA binding"/>
    <property type="evidence" value="ECO:0007669"/>
    <property type="project" value="UniProtKB-UniRule"/>
</dbReference>
<evidence type="ECO:0000313" key="12">
    <source>
        <dbReference type="EMBL" id="KGR75308.1"/>
    </source>
</evidence>
<comment type="subunit">
    <text evidence="2 10">Part of the 50S ribosomal subunit.</text>
</comment>
<organism evidence="12 13">
    <name type="scientific">Ureibacillus sinduriensis BLB-1 = JCM 15800</name>
    <dbReference type="NCBI Taxonomy" id="1384057"/>
    <lineage>
        <taxon>Bacteria</taxon>
        <taxon>Bacillati</taxon>
        <taxon>Bacillota</taxon>
        <taxon>Bacilli</taxon>
        <taxon>Bacillales</taxon>
        <taxon>Caryophanaceae</taxon>
        <taxon>Ureibacillus</taxon>
    </lineage>
</organism>
<dbReference type="InterPro" id="IPR002136">
    <property type="entry name" value="Ribosomal_uL4"/>
</dbReference>